<organism evidence="2 3">
    <name type="scientific">Aquincola tertiaricarbonis</name>
    <dbReference type="NCBI Taxonomy" id="391953"/>
    <lineage>
        <taxon>Bacteria</taxon>
        <taxon>Pseudomonadati</taxon>
        <taxon>Pseudomonadota</taxon>
        <taxon>Betaproteobacteria</taxon>
        <taxon>Burkholderiales</taxon>
        <taxon>Sphaerotilaceae</taxon>
        <taxon>Aquincola</taxon>
    </lineage>
</organism>
<proteinExistence type="predicted"/>
<feature type="compositionally biased region" description="Basic and acidic residues" evidence="1">
    <location>
        <begin position="213"/>
        <end position="223"/>
    </location>
</feature>
<accession>A0ABY4S1B9</accession>
<reference evidence="2" key="1">
    <citation type="submission" date="2022-05" db="EMBL/GenBank/DDBJ databases">
        <title>An RpoN-dependent PEP-CTERM gene is involved in floc formation of an Aquincola tertiaricarbonis strain.</title>
        <authorList>
            <person name="Qiu D."/>
            <person name="Xia M."/>
        </authorList>
    </citation>
    <scope>NUCLEOTIDE SEQUENCE</scope>
    <source>
        <strain evidence="2">RN12</strain>
    </source>
</reference>
<dbReference type="Proteomes" id="UP001056201">
    <property type="component" value="Chromosome 1"/>
</dbReference>
<keyword evidence="3" id="KW-1185">Reference proteome</keyword>
<sequence length="302" mass="30910">MTSPPSPWRYACALEGGRLLLTMPPPGGAPADDAPPDAVALALRLAEAEPWLAALQAWCGQPLDPQPLAEAPAAPAGAVFAGLLRAGAPQAADGLAGETASEPLAAIAAEPATAGLAPAGTRLWCPVAWLAAQPAPPAGLLQVPELALQVELACYPADQLPADAGEAPGALLLPGAFEARWPVRLRAPRWGLAWPATWGGPGTPVAPASPRPLVDDKQDHQDAQDAEPAWRVVLAEPWMLSLPALLGWPAPDGEAAPSPLRPDGLARLQGPGVDRLGQVVPVLQGAAWVPVAMAAPEEPAWT</sequence>
<evidence type="ECO:0000313" key="3">
    <source>
        <dbReference type="Proteomes" id="UP001056201"/>
    </source>
</evidence>
<dbReference type="EMBL" id="CP097635">
    <property type="protein sequence ID" value="URI07201.1"/>
    <property type="molecule type" value="Genomic_DNA"/>
</dbReference>
<evidence type="ECO:0000313" key="2">
    <source>
        <dbReference type="EMBL" id="URI07201.1"/>
    </source>
</evidence>
<dbReference type="RefSeq" id="WP_250195466.1">
    <property type="nucleotide sequence ID" value="NZ_CP097635.1"/>
</dbReference>
<gene>
    <name evidence="2" type="ORF">MW290_00820</name>
</gene>
<protein>
    <submittedName>
        <fullName evidence="2">Uncharacterized protein</fullName>
    </submittedName>
</protein>
<feature type="region of interest" description="Disordered" evidence="1">
    <location>
        <begin position="200"/>
        <end position="226"/>
    </location>
</feature>
<evidence type="ECO:0000256" key="1">
    <source>
        <dbReference type="SAM" id="MobiDB-lite"/>
    </source>
</evidence>
<name>A0ABY4S1B9_AQUTE</name>